<evidence type="ECO:0000259" key="1">
    <source>
        <dbReference type="Pfam" id="PF23287"/>
    </source>
</evidence>
<sequence length="78" mass="8830">MCSVFLPDEDRVVNIVSEHLEPIVPQRSDQVKVILGEDREAVGQLLSIDNQEGVVKLTSGEVKILQLRFLCRMKKLVK</sequence>
<dbReference type="Proteomes" id="UP000235965">
    <property type="component" value="Unassembled WGS sequence"/>
</dbReference>
<proteinExistence type="predicted"/>
<evidence type="ECO:0008006" key="5">
    <source>
        <dbReference type="Google" id="ProtNLM"/>
    </source>
</evidence>
<dbReference type="CDD" id="cd06086">
    <property type="entry name" value="KOW_Spt5_6"/>
    <property type="match status" value="1"/>
</dbReference>
<dbReference type="OrthoDB" id="28901at2759"/>
<gene>
    <name evidence="3" type="ORF">B7P43_G17252</name>
</gene>
<evidence type="ECO:0000259" key="2">
    <source>
        <dbReference type="Pfam" id="PF23288"/>
    </source>
</evidence>
<dbReference type="Pfam" id="PF23287">
    <property type="entry name" value="KOW7_SPT5"/>
    <property type="match status" value="1"/>
</dbReference>
<accession>A0A2J7QR62</accession>
<protein>
    <recommendedName>
        <fullName evidence="5">KOW domain-containing protein</fullName>
    </recommendedName>
</protein>
<dbReference type="InParanoid" id="A0A2J7QR62"/>
<dbReference type="STRING" id="105785.A0A2J7QR62"/>
<dbReference type="InterPro" id="IPR057934">
    <property type="entry name" value="KOW_Spt5_7"/>
</dbReference>
<dbReference type="AlphaFoldDB" id="A0A2J7QR62"/>
<name>A0A2J7QR62_9NEOP</name>
<keyword evidence="4" id="KW-1185">Reference proteome</keyword>
<evidence type="ECO:0000313" key="3">
    <source>
        <dbReference type="EMBL" id="PNF31071.1"/>
    </source>
</evidence>
<evidence type="ECO:0000313" key="4">
    <source>
        <dbReference type="Proteomes" id="UP000235965"/>
    </source>
</evidence>
<comment type="caution">
    <text evidence="3">The sequence shown here is derived from an EMBL/GenBank/DDBJ whole genome shotgun (WGS) entry which is preliminary data.</text>
</comment>
<organism evidence="3 4">
    <name type="scientific">Cryptotermes secundus</name>
    <dbReference type="NCBI Taxonomy" id="105785"/>
    <lineage>
        <taxon>Eukaryota</taxon>
        <taxon>Metazoa</taxon>
        <taxon>Ecdysozoa</taxon>
        <taxon>Arthropoda</taxon>
        <taxon>Hexapoda</taxon>
        <taxon>Insecta</taxon>
        <taxon>Pterygota</taxon>
        <taxon>Neoptera</taxon>
        <taxon>Polyneoptera</taxon>
        <taxon>Dictyoptera</taxon>
        <taxon>Blattodea</taxon>
        <taxon>Blattoidea</taxon>
        <taxon>Termitoidae</taxon>
        <taxon>Kalotermitidae</taxon>
        <taxon>Cryptotermitinae</taxon>
        <taxon>Cryptotermes</taxon>
    </lineage>
</organism>
<feature type="domain" description="Spt5 KOW" evidence="2">
    <location>
        <begin position="1"/>
        <end position="22"/>
    </location>
</feature>
<dbReference type="Pfam" id="PF23288">
    <property type="entry name" value="KOW6_SPT5"/>
    <property type="match status" value="1"/>
</dbReference>
<feature type="domain" description="Spt5 KOW" evidence="1">
    <location>
        <begin position="23"/>
        <end position="73"/>
    </location>
</feature>
<dbReference type="InterPro" id="IPR041980">
    <property type="entry name" value="KOW_Spt5_6_metazoa"/>
</dbReference>
<dbReference type="EMBL" id="NEVH01011947">
    <property type="protein sequence ID" value="PNF31071.1"/>
    <property type="molecule type" value="Genomic_DNA"/>
</dbReference>
<reference evidence="3 4" key="1">
    <citation type="submission" date="2017-12" db="EMBL/GenBank/DDBJ databases">
        <title>Hemimetabolous genomes reveal molecular basis of termite eusociality.</title>
        <authorList>
            <person name="Harrison M.C."/>
            <person name="Jongepier E."/>
            <person name="Robertson H.M."/>
            <person name="Arning N."/>
            <person name="Bitard-Feildel T."/>
            <person name="Chao H."/>
            <person name="Childers C.P."/>
            <person name="Dinh H."/>
            <person name="Doddapaneni H."/>
            <person name="Dugan S."/>
            <person name="Gowin J."/>
            <person name="Greiner C."/>
            <person name="Han Y."/>
            <person name="Hu H."/>
            <person name="Hughes D.S.T."/>
            <person name="Huylmans A.-K."/>
            <person name="Kemena C."/>
            <person name="Kremer L.P.M."/>
            <person name="Lee S.L."/>
            <person name="Lopez-Ezquerra A."/>
            <person name="Mallet L."/>
            <person name="Monroy-Kuhn J.M."/>
            <person name="Moser A."/>
            <person name="Murali S.C."/>
            <person name="Muzny D.M."/>
            <person name="Otani S."/>
            <person name="Piulachs M.-D."/>
            <person name="Poelchau M."/>
            <person name="Qu J."/>
            <person name="Schaub F."/>
            <person name="Wada-Katsumata A."/>
            <person name="Worley K.C."/>
            <person name="Xie Q."/>
            <person name="Ylla G."/>
            <person name="Poulsen M."/>
            <person name="Gibbs R.A."/>
            <person name="Schal C."/>
            <person name="Richards S."/>
            <person name="Belles X."/>
            <person name="Korb J."/>
            <person name="Bornberg-Bauer E."/>
        </authorList>
    </citation>
    <scope>NUCLEOTIDE SEQUENCE [LARGE SCALE GENOMIC DNA]</scope>
    <source>
        <tissue evidence="3">Whole body</tissue>
    </source>
</reference>